<dbReference type="InterPro" id="IPR000152">
    <property type="entry name" value="EGF-type_Asp/Asn_hydroxyl_site"/>
</dbReference>
<evidence type="ECO:0000256" key="10">
    <source>
        <dbReference type="ARBA" id="ARBA00023136"/>
    </source>
</evidence>
<feature type="domain" description="CUB" evidence="17">
    <location>
        <begin position="1217"/>
        <end position="1343"/>
    </location>
</feature>
<evidence type="ECO:0000259" key="18">
    <source>
        <dbReference type="PROSITE" id="PS50026"/>
    </source>
</evidence>
<evidence type="ECO:0000256" key="12">
    <source>
        <dbReference type="ARBA" id="ARBA00023180"/>
    </source>
</evidence>
<dbReference type="InterPro" id="IPR049883">
    <property type="entry name" value="NOTCH1_EGF-like"/>
</dbReference>
<evidence type="ECO:0000256" key="9">
    <source>
        <dbReference type="ARBA" id="ARBA00022927"/>
    </source>
</evidence>
<dbReference type="Pfam" id="PF00008">
    <property type="entry name" value="EGF"/>
    <property type="match status" value="2"/>
</dbReference>
<dbReference type="STRING" id="67801.A0A1B0C0C2"/>
<feature type="domain" description="EGF-like" evidence="18">
    <location>
        <begin position="157"/>
        <end position="195"/>
    </location>
</feature>
<feature type="domain" description="CUB" evidence="17">
    <location>
        <begin position="3574"/>
        <end position="3685"/>
    </location>
</feature>
<evidence type="ECO:0000256" key="3">
    <source>
        <dbReference type="ARBA" id="ARBA00022475"/>
    </source>
</evidence>
<feature type="disulfide bond" evidence="13">
    <location>
        <begin position="848"/>
        <end position="875"/>
    </location>
</feature>
<evidence type="ECO:0000256" key="13">
    <source>
        <dbReference type="PROSITE-ProRule" id="PRU00059"/>
    </source>
</evidence>
<keyword evidence="7" id="KW-0677">Repeat</keyword>
<feature type="domain" description="EGF-like" evidence="18">
    <location>
        <begin position="460"/>
        <end position="497"/>
    </location>
</feature>
<keyword evidence="2" id="KW-0813">Transport</keyword>
<dbReference type="InterPro" id="IPR018097">
    <property type="entry name" value="EGF_Ca-bd_CS"/>
</dbReference>
<evidence type="ECO:0000256" key="1">
    <source>
        <dbReference type="ARBA" id="ARBA00004202"/>
    </source>
</evidence>
<dbReference type="Pfam" id="PF00431">
    <property type="entry name" value="CUB"/>
    <property type="match status" value="18"/>
</dbReference>
<feature type="domain" description="CUB" evidence="17">
    <location>
        <begin position="2268"/>
        <end position="2382"/>
    </location>
</feature>
<feature type="domain" description="CUB" evidence="17">
    <location>
        <begin position="1103"/>
        <end position="1213"/>
    </location>
</feature>
<keyword evidence="12" id="KW-0325">Glycoprotein</keyword>
<keyword evidence="9" id="KW-0653">Protein transport</keyword>
<feature type="disulfide bond" evidence="14">
    <location>
        <begin position="487"/>
        <end position="496"/>
    </location>
</feature>
<dbReference type="FunFam" id="2.60.120.290:FF:000060">
    <property type="entry name" value="Cubilin homolog"/>
    <property type="match status" value="1"/>
</dbReference>
<dbReference type="Gene3D" id="2.10.25.10">
    <property type="entry name" value="Laminin"/>
    <property type="match status" value="6"/>
</dbReference>
<feature type="signal peptide" evidence="16">
    <location>
        <begin position="1"/>
        <end position="28"/>
    </location>
</feature>
<evidence type="ECO:0000256" key="7">
    <source>
        <dbReference type="ARBA" id="ARBA00022737"/>
    </source>
</evidence>
<feature type="domain" description="EGF-like" evidence="18">
    <location>
        <begin position="423"/>
        <end position="459"/>
    </location>
</feature>
<feature type="domain" description="CUB" evidence="17">
    <location>
        <begin position="3213"/>
        <end position="3338"/>
    </location>
</feature>
<feature type="domain" description="CUB" evidence="17">
    <location>
        <begin position="2025"/>
        <end position="2146"/>
    </location>
</feature>
<feature type="domain" description="CUB" evidence="17">
    <location>
        <begin position="503"/>
        <end position="618"/>
    </location>
</feature>
<evidence type="ECO:0000256" key="8">
    <source>
        <dbReference type="ARBA" id="ARBA00022837"/>
    </source>
</evidence>
<dbReference type="EMBL" id="JXJN01023514">
    <property type="status" value="NOT_ANNOTATED_CDS"/>
    <property type="molecule type" value="Genomic_DNA"/>
</dbReference>
<dbReference type="PANTHER" id="PTHR24251">
    <property type="entry name" value="OVOCHYMASE-RELATED"/>
    <property type="match status" value="1"/>
</dbReference>
<accession>A0A1B0C0C2</accession>
<feature type="domain" description="CUB" evidence="17">
    <location>
        <begin position="1344"/>
        <end position="1457"/>
    </location>
</feature>
<dbReference type="Pfam" id="PF07645">
    <property type="entry name" value="EGF_CA"/>
    <property type="match status" value="2"/>
</dbReference>
<dbReference type="FunFam" id="2.10.25.10:FF:000379">
    <property type="entry name" value="Cubilin"/>
    <property type="match status" value="1"/>
</dbReference>
<organism evidence="19 20">
    <name type="scientific">Glossina palpalis gambiensis</name>
    <dbReference type="NCBI Taxonomy" id="67801"/>
    <lineage>
        <taxon>Eukaryota</taxon>
        <taxon>Metazoa</taxon>
        <taxon>Ecdysozoa</taxon>
        <taxon>Arthropoda</taxon>
        <taxon>Hexapoda</taxon>
        <taxon>Insecta</taxon>
        <taxon>Pterygota</taxon>
        <taxon>Neoptera</taxon>
        <taxon>Endopterygota</taxon>
        <taxon>Diptera</taxon>
        <taxon>Brachycera</taxon>
        <taxon>Muscomorpha</taxon>
        <taxon>Hippoboscoidea</taxon>
        <taxon>Glossinidae</taxon>
        <taxon>Glossina</taxon>
    </lineage>
</organism>
<dbReference type="CDD" id="cd22201">
    <property type="entry name" value="cubilin_NTD"/>
    <property type="match status" value="1"/>
</dbReference>
<feature type="domain" description="CUB" evidence="17">
    <location>
        <begin position="2147"/>
        <end position="2265"/>
    </location>
</feature>
<dbReference type="PROSITE" id="PS01186">
    <property type="entry name" value="EGF_2"/>
    <property type="match status" value="2"/>
</dbReference>
<feature type="domain" description="CUB" evidence="17">
    <location>
        <begin position="1691"/>
        <end position="1767"/>
    </location>
</feature>
<evidence type="ECO:0000256" key="2">
    <source>
        <dbReference type="ARBA" id="ARBA00022448"/>
    </source>
</evidence>
<evidence type="ECO:0000256" key="4">
    <source>
        <dbReference type="ARBA" id="ARBA00022536"/>
    </source>
</evidence>
<feature type="domain" description="CUB" evidence="17">
    <location>
        <begin position="1801"/>
        <end position="1911"/>
    </location>
</feature>
<feature type="domain" description="CUB" evidence="17">
    <location>
        <begin position="2865"/>
        <end position="2977"/>
    </location>
</feature>
<dbReference type="CDD" id="cd00041">
    <property type="entry name" value="CUB"/>
    <property type="match status" value="18"/>
</dbReference>
<dbReference type="GO" id="GO:0005509">
    <property type="term" value="F:calcium ion binding"/>
    <property type="evidence" value="ECO:0007669"/>
    <property type="project" value="InterPro"/>
</dbReference>
<dbReference type="SUPFAM" id="SSF57184">
    <property type="entry name" value="Growth factor receptor domain"/>
    <property type="match status" value="1"/>
</dbReference>
<feature type="domain" description="CUB" evidence="17">
    <location>
        <begin position="1574"/>
        <end position="1690"/>
    </location>
</feature>
<keyword evidence="3" id="KW-1003">Cell membrane</keyword>
<dbReference type="InterPro" id="IPR000859">
    <property type="entry name" value="CUB_dom"/>
</dbReference>
<dbReference type="InterPro" id="IPR001881">
    <property type="entry name" value="EGF-like_Ca-bd_dom"/>
</dbReference>
<evidence type="ECO:0000256" key="14">
    <source>
        <dbReference type="PROSITE-ProRule" id="PRU00076"/>
    </source>
</evidence>
<dbReference type="PROSITE" id="PS00010">
    <property type="entry name" value="ASX_HYDROXYL"/>
    <property type="match status" value="1"/>
</dbReference>
<feature type="domain" description="CUB" evidence="17">
    <location>
        <begin position="2743"/>
        <end position="2862"/>
    </location>
</feature>
<evidence type="ECO:0000313" key="20">
    <source>
        <dbReference type="Proteomes" id="UP000092460"/>
    </source>
</evidence>
<dbReference type="FunFam" id="2.60.120.290:FF:000013">
    <property type="entry name" value="Membrane frizzled-related protein"/>
    <property type="match status" value="1"/>
</dbReference>
<dbReference type="SUPFAM" id="SSF57196">
    <property type="entry name" value="EGF/Laminin"/>
    <property type="match status" value="5"/>
</dbReference>
<dbReference type="PROSITE" id="PS00022">
    <property type="entry name" value="EGF_1"/>
    <property type="match status" value="4"/>
</dbReference>
<keyword evidence="11 14" id="KW-1015">Disulfide bond</keyword>
<dbReference type="InterPro" id="IPR035914">
    <property type="entry name" value="Sperma_CUB_dom_sf"/>
</dbReference>
<feature type="disulfide bond" evidence="13">
    <location>
        <begin position="503"/>
        <end position="530"/>
    </location>
</feature>
<feature type="domain" description="CUB" evidence="17">
    <location>
        <begin position="2511"/>
        <end position="2625"/>
    </location>
</feature>
<dbReference type="SMART" id="SM00042">
    <property type="entry name" value="CUB"/>
    <property type="match status" value="21"/>
</dbReference>
<feature type="compositionally biased region" description="Polar residues" evidence="15">
    <location>
        <begin position="912"/>
        <end position="921"/>
    </location>
</feature>
<dbReference type="PROSITE" id="PS01180">
    <property type="entry name" value="CUB"/>
    <property type="match status" value="22"/>
</dbReference>
<feature type="domain" description="CUB" evidence="17">
    <location>
        <begin position="1459"/>
        <end position="1570"/>
    </location>
</feature>
<keyword evidence="6 16" id="KW-0732">Signal</keyword>
<evidence type="ECO:0000259" key="17">
    <source>
        <dbReference type="PROSITE" id="PS01180"/>
    </source>
</evidence>
<reference evidence="19" key="2">
    <citation type="submission" date="2020-05" db="UniProtKB">
        <authorList>
            <consortium name="EnsemblMetazoa"/>
        </authorList>
    </citation>
    <scope>IDENTIFICATION</scope>
    <source>
        <strain evidence="19">IAEA</strain>
    </source>
</reference>
<feature type="domain" description="EGF-like" evidence="18">
    <location>
        <begin position="197"/>
        <end position="238"/>
    </location>
</feature>
<feature type="disulfide bond" evidence="14">
    <location>
        <begin position="185"/>
        <end position="194"/>
    </location>
</feature>
<dbReference type="EMBL" id="JXJN01023513">
    <property type="status" value="NOT_ANNOTATED_CDS"/>
    <property type="molecule type" value="Genomic_DNA"/>
</dbReference>
<dbReference type="Proteomes" id="UP000092460">
    <property type="component" value="Unassembled WGS sequence"/>
</dbReference>
<feature type="chain" id="PRO_5008405280" description="Cubilin" evidence="16">
    <location>
        <begin position="29"/>
        <end position="3706"/>
    </location>
</feature>
<dbReference type="CDD" id="cd00054">
    <property type="entry name" value="EGF_CA"/>
    <property type="match status" value="6"/>
</dbReference>
<feature type="domain" description="CUB" evidence="17">
    <location>
        <begin position="848"/>
        <end position="980"/>
    </location>
</feature>
<evidence type="ECO:0000313" key="19">
    <source>
        <dbReference type="EnsemblMetazoa" id="GPPI045797-PA"/>
    </source>
</evidence>
<dbReference type="SUPFAM" id="SSF49854">
    <property type="entry name" value="Spermadhesin, CUB domain"/>
    <property type="match status" value="21"/>
</dbReference>
<feature type="disulfide bond" evidence="13">
    <location>
        <begin position="3098"/>
        <end position="3125"/>
    </location>
</feature>
<feature type="disulfide bond" evidence="14">
    <location>
        <begin position="449"/>
        <end position="458"/>
    </location>
</feature>
<feature type="domain" description="CUB" evidence="17">
    <location>
        <begin position="739"/>
        <end position="847"/>
    </location>
</feature>
<keyword evidence="10" id="KW-0472">Membrane</keyword>
<evidence type="ECO:0000256" key="15">
    <source>
        <dbReference type="SAM" id="MobiDB-lite"/>
    </source>
</evidence>
<dbReference type="FunFam" id="2.60.120.290:FF:000005">
    <property type="entry name" value="Procollagen C-endopeptidase enhancer 1"/>
    <property type="match status" value="2"/>
</dbReference>
<feature type="disulfide bond" evidence="13">
    <location>
        <begin position="2743"/>
        <end position="2770"/>
    </location>
</feature>
<evidence type="ECO:0000256" key="16">
    <source>
        <dbReference type="SAM" id="SignalP"/>
    </source>
</evidence>
<dbReference type="PROSITE" id="PS01187">
    <property type="entry name" value="EGF_CA"/>
    <property type="match status" value="2"/>
</dbReference>
<keyword evidence="20" id="KW-1185">Reference proteome</keyword>
<keyword evidence="5" id="KW-0479">Metal-binding</keyword>
<keyword evidence="4 14" id="KW-0245">EGF-like domain</keyword>
<dbReference type="GO" id="GO:0005886">
    <property type="term" value="C:plasma membrane"/>
    <property type="evidence" value="ECO:0007669"/>
    <property type="project" value="UniProtKB-SubCell"/>
</dbReference>
<feature type="domain" description="CUB" evidence="17">
    <location>
        <begin position="3342"/>
        <end position="3461"/>
    </location>
</feature>
<dbReference type="SMART" id="SM00181">
    <property type="entry name" value="EGF"/>
    <property type="match status" value="8"/>
</dbReference>
<evidence type="ECO:0000256" key="6">
    <source>
        <dbReference type="ARBA" id="ARBA00022729"/>
    </source>
</evidence>
<dbReference type="VEuPathDB" id="VectorBase:GPPI045797"/>
<dbReference type="FunFam" id="2.10.25.10:FF:000038">
    <property type="entry name" value="Fibrillin 2"/>
    <property type="match status" value="1"/>
</dbReference>
<dbReference type="Gene3D" id="2.60.120.290">
    <property type="entry name" value="Spermadhesin, CUB domain"/>
    <property type="match status" value="20"/>
</dbReference>
<comment type="caution">
    <text evidence="14">Lacks conserved residue(s) required for the propagation of feature annotation.</text>
</comment>
<evidence type="ECO:0008006" key="21">
    <source>
        <dbReference type="Google" id="ProtNLM"/>
    </source>
</evidence>
<sequence>MSLRLKLLKLYLSFPIFLLCAIETRIAATMVEYPKQPKISVNDGTLVLEAAHGRNITFRLSRDSSLCVNNVDVMEKIRHRNAPSSLDTETKDIDIATAEQFKQNMLVLQWDLQVFAERLLLMQNNTRSILQSRVLRRYLGRIRRLSGRQVAIERDLLNNECTKNSTPCKNGGTCYGGYKDFYCECTEGWTGTTCEQDIDECYTLAGTELGCQNNAICINTPGSYTCSCAKEFTGVHCRARNVACQDGYSFDLCGHGTCISANNNQGFTCLCDQGWSKVKSNDSASSPCTVDVNECEESRNPCHDQCINLPGTFKCGACPVGYTGNGLTCVDIDECAVGNGGCSLVPKIKCINTEGSYHCRPCPSGWTGDGHTCNVIFSNSCDDEKICHPRAKCQYISGVSTCTCPNDMFGHGFGAEGCHDNPIRDFCENHLCKNNGTCLVTGRGTSCLCLDGYSGALCETADACHPNPCENNAFCRLMPNDKFQCSCPRGSTGKRCEIMRSVCGTIVSRRTGSLHYPMDDSHGYSDSERCAWIVRTDVGYILNVTFSDFDLEMAEDCTRDWLQIHDGISLAAQLIGRFCGNTLPLGGNFLSSHEQLFFWFRSDNATNARGFTMSWTSTEYVCGETLNLNLNDAGIVSSPGYPGKTPTKRECEWSLNAPYGSRFVLRIYEIKLGSMPNCTGDVLKIYDGGVLTKSFCETAKPEPFRTSSNKVLIHYHTDTFQTDSSFQLHYEVEAGVPHCGGIFTESSGVIISATDQPVCLYLIQQPSGIQIKLEFLQFHFGQAVSCNLHVIEVFNGKTSQDPLLLRLCSNNKPPPIIAESNYMLIQHKHLLHNSESELIFKLKYSRVCNVKYFGPDSGRISTPNYPKPYFDDITCTYEIYGPANTIVVANFTDVDIAESPESTAQNEEDIEGTTNRNLSSPLTDDIPNRIDVYLSKTVKRRYFKGSPMRLVSAINQMTIVFYAGNNTRRARGFHVEYSFDTLPCGGVYTDNETRFDSTVTERTLPTNEDSEGFVKIKSVCEWIVEAPVGRHIELYLHYVPMGKSIPLLIFGESATGQHLLFNITEEGRHREVFFYDSLTIQGLVSATYRISAEVTFLNSLAECGGHSIASYGIIKSPLWPFSYPPNVECLWQIEAPVGHQIELQVQNFTLEDTCRADVLEIRNGRYPYSPLIGRFCGSEIPSRITSFTNGLFVKFVTDNYIENQGFHITWSQTVTGCGGKLTSYMGSINLPHYYSGDYQGQCNWHIIVSQGSIIELTLHKMNFVELCTNNIFKIYDGPSTLSSQLKFNCSDLNNAPANQKLISSMNEVLIIYSYTSPLSLVFDNNLSLTDYGDTRYIIDYITICQALIDRVQGVIESPNFPDSYPENQNCLWDIKGGQKNKIMLSFSHLNLENDMSLACDYDYVEIIDMENEEVLKQKRICTPQYEAIKTEGNRVRLKFVSDYSQNNGGFRVEYTRIGCGQALYKNFGTISSPNSPYSFDVDCEWYIETQPGKKIYLSVEELYLESDSHDCKEDAFIVAESKNYVLPLLKECQAEKTTLTVTSPGNYLYINFRTSAKRTRKYFKAYYHSEYADCGGIYRANSGYITSPNYPANYTPNYTRPLQCFWYIAIPAAYGVELRFEDFDFPESQSCSDAALMISKMNNTLDLRHEILCGRQMNIVKRIHGHEVRLNLKINNTNGYGKFFLRYRKECGGNVTASSGYLLSKANEECVWQITLPEGSQLNLNILQLDCYCKKSNPSERNCDNGLGFTENYFEEIDAGNFSFQYCEHHLSNLIFNGPKVYIVTRNINFHAGYDTTQNSCGGSLKSLRGSLASPGYPNPYAGDVDCVWEIQAVNGNSIELNFVDVDLAPSKFCNQDFIEVRRSETDYVIGLYCGKQYPENTIQVYDKVLIRFHSEAGSTGKGFKMEWSYGHKNEFRNQTKGLIQAPPVKAAGNEEEPFSWRVLVSRESYISLEFLQYTDGLKLFDGYDNAALEVEISSVMPWRFVSSTDVLFLETVNLNLEYFLLNWTNTNRKPISQNVTNSKCYADQFLISPARVNVSSPGYPRGYENNLNCRWVYKPELPTEHVVVALYRVKLEISDSCNVDYLKVSTSTDLERWHTEVRICNSTSETWQPFKVIHGTPHLKIDFVTDPSVNSTGFTSLVYTQCGSNLTDSVGVIPFRTYWYMTMSRTCQWRISVKPGKRVNIQLDFPKNASRYDRDCRSYALIYDGIDDHAPLLKPGKICSQQNSQKLLLESSTRHVIVKYTVNRTIGESLLLWNLTYREYSECNAEIKLTYEVPSANITTPRYPNVPNPHTDCNWIVMAPPGETLKIEFLDHFSMNVHYCNKEYVEMFDGSTELSPKIGRFCKRPSEKRTIGNILLIHYITDISEPRNGFRARLSLNNCGGTFTDVRGYITSSGYPATDAYPAYSQCDYYLRSPVGEAVKLEIKDINLPYNYTDNSASDYLEITDLNNDTVDKSAKPILLYGNVTKLPLYVIDSSLMRIRFHTFKKATNFRGFKIFYSRYTNRQSCNYFMYFREARFLINFSRPSSTGVTCRWKFTVPKGQRIKLEFMNLQDLKGQSLIRPPQFSVYNDFDSISEIISFDANTYNASYIIQSSDNMMLLKVFTPQNQTPLKSITARYSSDNLSNCPRDIGEGDVDGEILLSDSEPEFSTNYYCRIRIRLTGQETLIITLKSLELYSKEYYLYPLGIRDSTGLTQYYGNLTDIAIPMQSSPNEFASITILNSRLVILHKLNMKYRRYSCGGLRDLNNGAVINYPQFAATDGSNIVCVWSLRRYLRINGGAGLEYRLTGNFSFSNNCDQEYIEIFTGALRKNNAAIRICRDNAAEFESFPLKNRLNHVVYNSQNYRTQADAFHIRLMKDLGCGTKSKVVSNQQLAVSKDLYQNNKECSWEFFTLLGYYLSVNFNGRFFIEDFVNCTKDYLEIQRLAEGLWVPVVRLCGREVYSQYNFTVSHIQIIFRTDESVTGDGFNLEVQANCLVAFNVTSELQIIRNPPSDAIGPTGGHCEYTFLAAKKTHLFSVRVFIENNHLSNLGRFEAQNKCRLGYFVSFKKLENKTEKAGDRLCMGNFELRSYEYLRLSYEASTFIRFRIEFSYDDCGGNITRPSVVHSLKHETDNSYADNMNCIWYITAPPEHSIAVRFKYFVTEEKYDYVAIYAGPSIQSDKLLTKLSGDHTTDPPTIVVDRNQAVLAAVSDSSSSKEGFEAKIVFLTNCNERITLTDGNSPVTLTRDFKFNATTEYLCQYRITAPKGYQTHIDVRRIQLNGLDTDCNLSTGKCSAQCNYIEIFDGIDGEKASMGKFCSALITNRTLISSLEDVFMELNAPISGQYSFEVILSMEKSICGDFQNYEFSENEILTLTFPPKAIGDANYPSSTHCQWRFKTKNSLKVHINFLQLQNASQITGKCIDYVQFKGYMSSIFLCGHLNNFNLTVSKSRNSITEIIFRSDESVEDRGFQLTATQQDACNITYSGPNGMIIYNNFQPSEKFCEDIIRVPDTHTVNLYLPPIFFKSSNCTKIHLLVLDFYTNRELLRQCATEYSYKRLNTNTSAIRLLVGEFATVHVSYVASDRTLPPGCGGKLQTITGLFANPSYNERNYSDCRWEIEVPAPNTINIFFTQFNMGTITNCQWDYVQIIDILPDDTEVLKNTYCGSDRPDHQRSASNRVAIVAKKSPNFDGTGWVIGYELRNDMNLNVFAGAEEFADDKRFG</sequence>
<dbReference type="InterPro" id="IPR000742">
    <property type="entry name" value="EGF"/>
</dbReference>
<feature type="domain" description="CUB" evidence="17">
    <location>
        <begin position="622"/>
        <end position="733"/>
    </location>
</feature>
<feature type="region of interest" description="Disordered" evidence="15">
    <location>
        <begin position="900"/>
        <end position="921"/>
    </location>
</feature>
<dbReference type="FunFam" id="2.10.25.10:FF:000260">
    <property type="entry name" value="Notch receptor 4"/>
    <property type="match status" value="1"/>
</dbReference>
<reference evidence="20" key="1">
    <citation type="submission" date="2015-01" db="EMBL/GenBank/DDBJ databases">
        <authorList>
            <person name="Aksoy S."/>
            <person name="Warren W."/>
            <person name="Wilson R.K."/>
        </authorList>
    </citation>
    <scope>NUCLEOTIDE SEQUENCE [LARGE SCALE GENOMIC DNA]</scope>
    <source>
        <strain evidence="20">IAEA</strain>
    </source>
</reference>
<dbReference type="SMART" id="SM00179">
    <property type="entry name" value="EGF_CA"/>
    <property type="match status" value="5"/>
</dbReference>
<proteinExistence type="predicted"/>
<feature type="domain" description="CUB" evidence="17">
    <location>
        <begin position="2384"/>
        <end position="2505"/>
    </location>
</feature>
<dbReference type="PROSITE" id="PS50026">
    <property type="entry name" value="EGF_3"/>
    <property type="match status" value="4"/>
</dbReference>
<name>A0A1B0C0C2_9MUSC</name>
<feature type="domain" description="CUB" evidence="17">
    <location>
        <begin position="3098"/>
        <end position="3210"/>
    </location>
</feature>
<protein>
    <recommendedName>
        <fullName evidence="21">Cubilin</fullName>
    </recommendedName>
</protein>
<evidence type="ECO:0000256" key="5">
    <source>
        <dbReference type="ARBA" id="ARBA00022723"/>
    </source>
</evidence>
<dbReference type="GO" id="GO:0015031">
    <property type="term" value="P:protein transport"/>
    <property type="evidence" value="ECO:0007669"/>
    <property type="project" value="UniProtKB-KW"/>
</dbReference>
<keyword evidence="8" id="KW-0106">Calcium</keyword>
<comment type="subcellular location">
    <subcellularLocation>
        <location evidence="1">Cell membrane</location>
        <topology evidence="1">Peripheral membrane protein</topology>
    </subcellularLocation>
</comment>
<feature type="disulfide bond" evidence="14">
    <location>
        <begin position="228"/>
        <end position="237"/>
    </location>
</feature>
<dbReference type="EnsemblMetazoa" id="GPPI045797-RA">
    <property type="protein sequence ID" value="GPPI045797-PA"/>
    <property type="gene ID" value="GPPI045797"/>
</dbReference>
<evidence type="ECO:0000256" key="11">
    <source>
        <dbReference type="ARBA" id="ARBA00023157"/>
    </source>
</evidence>
<dbReference type="InterPro" id="IPR009030">
    <property type="entry name" value="Growth_fac_rcpt_cys_sf"/>
</dbReference>